<dbReference type="RefSeq" id="WP_217892471.1">
    <property type="nucleotide sequence ID" value="NZ_JAHSTS010000001.1"/>
</dbReference>
<accession>A0ABS6PDG6</accession>
<comment type="caution">
    <text evidence="4">The sequence shown here is derived from an EMBL/GenBank/DDBJ whole genome shotgun (WGS) entry which is preliminary data.</text>
</comment>
<proteinExistence type="predicted"/>
<protein>
    <submittedName>
        <fullName evidence="4">Transcriptional regulator</fullName>
    </submittedName>
</protein>
<name>A0ABS6PDG6_9PSED</name>
<dbReference type="Proteomes" id="UP000765224">
    <property type="component" value="Unassembled WGS sequence"/>
</dbReference>
<keyword evidence="1" id="KW-0805">Transcription regulation</keyword>
<evidence type="ECO:0000313" key="4">
    <source>
        <dbReference type="EMBL" id="MBV4458519.1"/>
    </source>
</evidence>
<dbReference type="PANTHER" id="PTHR30055:SF234">
    <property type="entry name" value="HTH-TYPE TRANSCRIPTIONAL REGULATOR BETI"/>
    <property type="match status" value="1"/>
</dbReference>
<sequence length="205" mass="22963">MPASATAPPALDWAHPPTPHDEHLFKRLTAAFVSRPRATMKELAQMAGLSKATLHRFCGTRDNLLNRLELHAENMLRMIIANARLDPADAQEALRRLIREHLTHRELMAFLMVQYRPDSLDFDQPDARWKPYFDALDRFFLGGQQLGVIRIDITAAVLTELFISLMYGIVDAEQRGRAAPADSARAVEQMFLHGAVGGEQTAAAH</sequence>
<reference evidence="4 5" key="1">
    <citation type="submission" date="2021-06" db="EMBL/GenBank/DDBJ databases">
        <title>Updating the genus Pseudomonas: Description of 43 new species and partition of the Pseudomonas putida group.</title>
        <authorList>
            <person name="Girard L."/>
            <person name="Lood C."/>
            <person name="Vandamme P."/>
            <person name="Rokni-Zadeh H."/>
            <person name="Van Noort V."/>
            <person name="Hofte M."/>
            <person name="Lavigne R."/>
            <person name="De Mot R."/>
        </authorList>
    </citation>
    <scope>NUCLEOTIDE SEQUENCE [LARGE SCALE GENOMIC DNA]</scope>
    <source>
        <strain evidence="4 5">COR58</strain>
    </source>
</reference>
<organism evidence="4 5">
    <name type="scientific">Pseudomonas ekonensis</name>
    <dbReference type="NCBI Taxonomy" id="2842353"/>
    <lineage>
        <taxon>Bacteria</taxon>
        <taxon>Pseudomonadati</taxon>
        <taxon>Pseudomonadota</taxon>
        <taxon>Gammaproteobacteria</taxon>
        <taxon>Pseudomonadales</taxon>
        <taxon>Pseudomonadaceae</taxon>
        <taxon>Pseudomonas</taxon>
    </lineage>
</organism>
<keyword evidence="5" id="KW-1185">Reference proteome</keyword>
<evidence type="ECO:0000256" key="3">
    <source>
        <dbReference type="ARBA" id="ARBA00023163"/>
    </source>
</evidence>
<evidence type="ECO:0000256" key="1">
    <source>
        <dbReference type="ARBA" id="ARBA00023015"/>
    </source>
</evidence>
<keyword evidence="3" id="KW-0804">Transcription</keyword>
<evidence type="ECO:0000256" key="2">
    <source>
        <dbReference type="ARBA" id="ARBA00023125"/>
    </source>
</evidence>
<dbReference type="PANTHER" id="PTHR30055">
    <property type="entry name" value="HTH-TYPE TRANSCRIPTIONAL REGULATOR RUTR"/>
    <property type="match status" value="1"/>
</dbReference>
<evidence type="ECO:0000313" key="5">
    <source>
        <dbReference type="Proteomes" id="UP000765224"/>
    </source>
</evidence>
<gene>
    <name evidence="4" type="ORF">KVG96_11200</name>
</gene>
<dbReference type="EMBL" id="JAHSTS010000001">
    <property type="protein sequence ID" value="MBV4458519.1"/>
    <property type="molecule type" value="Genomic_DNA"/>
</dbReference>
<dbReference type="InterPro" id="IPR050109">
    <property type="entry name" value="HTH-type_TetR-like_transc_reg"/>
</dbReference>
<keyword evidence="2" id="KW-0238">DNA-binding</keyword>